<keyword evidence="2" id="KW-1185">Reference proteome</keyword>
<dbReference type="EMBL" id="BMAO01037966">
    <property type="protein sequence ID" value="GFR21663.1"/>
    <property type="molecule type" value="Genomic_DNA"/>
</dbReference>
<dbReference type="AlphaFoldDB" id="A0A8X6HF56"/>
<sequence>MSTRTRGVPDAANNKLTLALQFQLAWVLMDIPRHGPHYPFLMIMTCGHCLGWDILDLLVPVCHYTLLLQALGDGSLSP</sequence>
<reference evidence="1" key="1">
    <citation type="submission" date="2020-07" db="EMBL/GenBank/DDBJ databases">
        <title>Multicomponent nature underlies the extraordinary mechanical properties of spider dragline silk.</title>
        <authorList>
            <person name="Kono N."/>
            <person name="Nakamura H."/>
            <person name="Mori M."/>
            <person name="Yoshida Y."/>
            <person name="Ohtoshi R."/>
            <person name="Malay A.D."/>
            <person name="Moran D.A.P."/>
            <person name="Tomita M."/>
            <person name="Numata K."/>
            <person name="Arakawa K."/>
        </authorList>
    </citation>
    <scope>NUCLEOTIDE SEQUENCE</scope>
</reference>
<evidence type="ECO:0000313" key="2">
    <source>
        <dbReference type="Proteomes" id="UP000887116"/>
    </source>
</evidence>
<accession>A0A8X6HF56</accession>
<organism evidence="1 2">
    <name type="scientific">Trichonephila clavata</name>
    <name type="common">Joro spider</name>
    <name type="synonym">Nephila clavata</name>
    <dbReference type="NCBI Taxonomy" id="2740835"/>
    <lineage>
        <taxon>Eukaryota</taxon>
        <taxon>Metazoa</taxon>
        <taxon>Ecdysozoa</taxon>
        <taxon>Arthropoda</taxon>
        <taxon>Chelicerata</taxon>
        <taxon>Arachnida</taxon>
        <taxon>Araneae</taxon>
        <taxon>Araneomorphae</taxon>
        <taxon>Entelegynae</taxon>
        <taxon>Araneoidea</taxon>
        <taxon>Nephilidae</taxon>
        <taxon>Trichonephila</taxon>
    </lineage>
</organism>
<evidence type="ECO:0000313" key="1">
    <source>
        <dbReference type="EMBL" id="GFR21663.1"/>
    </source>
</evidence>
<name>A0A8X6HF56_TRICU</name>
<protein>
    <submittedName>
        <fullName evidence="1">Uncharacterized protein</fullName>
    </submittedName>
</protein>
<dbReference type="Proteomes" id="UP000887116">
    <property type="component" value="Unassembled WGS sequence"/>
</dbReference>
<proteinExistence type="predicted"/>
<comment type="caution">
    <text evidence="1">The sequence shown here is derived from an EMBL/GenBank/DDBJ whole genome shotgun (WGS) entry which is preliminary data.</text>
</comment>
<gene>
    <name evidence="1" type="ORF">TNCT_421781</name>
</gene>